<dbReference type="EMBL" id="FSQW01000001">
    <property type="protein sequence ID" value="SIN67743.1"/>
    <property type="molecule type" value="Genomic_DNA"/>
</dbReference>
<dbReference type="InterPro" id="IPR050109">
    <property type="entry name" value="HTH-type_TetR-like_transc_reg"/>
</dbReference>
<organism evidence="6 7">
    <name type="scientific">Parasphingorhabdus marina DSM 22363</name>
    <dbReference type="NCBI Taxonomy" id="1123272"/>
    <lineage>
        <taxon>Bacteria</taxon>
        <taxon>Pseudomonadati</taxon>
        <taxon>Pseudomonadota</taxon>
        <taxon>Alphaproteobacteria</taxon>
        <taxon>Sphingomonadales</taxon>
        <taxon>Sphingomonadaceae</taxon>
        <taxon>Parasphingorhabdus</taxon>
    </lineage>
</organism>
<dbReference type="Proteomes" id="UP000185192">
    <property type="component" value="Unassembled WGS sequence"/>
</dbReference>
<proteinExistence type="predicted"/>
<dbReference type="AlphaFoldDB" id="A0A1N6DAM1"/>
<dbReference type="Pfam" id="PF00440">
    <property type="entry name" value="TetR_N"/>
    <property type="match status" value="1"/>
</dbReference>
<dbReference type="OrthoDB" id="9816431at2"/>
<evidence type="ECO:0000256" key="3">
    <source>
        <dbReference type="ARBA" id="ARBA00023163"/>
    </source>
</evidence>
<dbReference type="STRING" id="1123272.SAMN02745824_1754"/>
<name>A0A1N6DAM1_9SPHN</name>
<accession>A0A1N6DAM1</accession>
<evidence type="ECO:0000313" key="6">
    <source>
        <dbReference type="EMBL" id="SIN67743.1"/>
    </source>
</evidence>
<evidence type="ECO:0000256" key="2">
    <source>
        <dbReference type="ARBA" id="ARBA00023125"/>
    </source>
</evidence>
<dbReference type="PROSITE" id="PS50977">
    <property type="entry name" value="HTH_TETR_2"/>
    <property type="match status" value="1"/>
</dbReference>
<dbReference type="GO" id="GO:0000976">
    <property type="term" value="F:transcription cis-regulatory region binding"/>
    <property type="evidence" value="ECO:0007669"/>
    <property type="project" value="TreeGrafter"/>
</dbReference>
<dbReference type="SUPFAM" id="SSF48498">
    <property type="entry name" value="Tetracyclin repressor-like, C-terminal domain"/>
    <property type="match status" value="1"/>
</dbReference>
<feature type="domain" description="HTH tetR-type" evidence="5">
    <location>
        <begin position="11"/>
        <end position="71"/>
    </location>
</feature>
<dbReference type="InterPro" id="IPR036271">
    <property type="entry name" value="Tet_transcr_reg_TetR-rel_C_sf"/>
</dbReference>
<keyword evidence="3" id="KW-0804">Transcription</keyword>
<dbReference type="PRINTS" id="PR00455">
    <property type="entry name" value="HTHTETR"/>
</dbReference>
<dbReference type="PANTHER" id="PTHR30055:SF234">
    <property type="entry name" value="HTH-TYPE TRANSCRIPTIONAL REGULATOR BETI"/>
    <property type="match status" value="1"/>
</dbReference>
<dbReference type="InterPro" id="IPR001647">
    <property type="entry name" value="HTH_TetR"/>
</dbReference>
<reference evidence="7" key="1">
    <citation type="submission" date="2016-11" db="EMBL/GenBank/DDBJ databases">
        <authorList>
            <person name="Varghese N."/>
            <person name="Submissions S."/>
        </authorList>
    </citation>
    <scope>NUCLEOTIDE SEQUENCE [LARGE SCALE GENOMIC DNA]</scope>
    <source>
        <strain evidence="7">DSM 22363</strain>
    </source>
</reference>
<keyword evidence="7" id="KW-1185">Reference proteome</keyword>
<dbReference type="InterPro" id="IPR009057">
    <property type="entry name" value="Homeodomain-like_sf"/>
</dbReference>
<gene>
    <name evidence="6" type="ORF">SAMN02745824_1754</name>
</gene>
<sequence>MPGRPKGNSGERTKTEIMDVAAGLFAKHDYADVNLRLIAREAGLSTSAIYNHFDSKDDLFSQIMLRIMSNTRQALTAAVNKPGSWSDRLGYVLDEAVKAYRDQNAGQILTSTSQIKMARESEKFGALLDARNEIGLVFQDIVRQAVESGELPPDVNVRLAGDMLMAFSFNAIGAVTLHWDPEKHIDEILSVFKLFVK</sequence>
<protein>
    <submittedName>
        <fullName evidence="6">Transcriptional regulator, TetR family</fullName>
    </submittedName>
</protein>
<dbReference type="PANTHER" id="PTHR30055">
    <property type="entry name" value="HTH-TYPE TRANSCRIPTIONAL REGULATOR RUTR"/>
    <property type="match status" value="1"/>
</dbReference>
<dbReference type="SUPFAM" id="SSF46689">
    <property type="entry name" value="Homeodomain-like"/>
    <property type="match status" value="1"/>
</dbReference>
<keyword evidence="2 4" id="KW-0238">DNA-binding</keyword>
<dbReference type="GO" id="GO:0003700">
    <property type="term" value="F:DNA-binding transcription factor activity"/>
    <property type="evidence" value="ECO:0007669"/>
    <property type="project" value="TreeGrafter"/>
</dbReference>
<dbReference type="RefSeq" id="WP_074204631.1">
    <property type="nucleotide sequence ID" value="NZ_FSQW01000001.1"/>
</dbReference>
<dbReference type="Gene3D" id="1.10.357.10">
    <property type="entry name" value="Tetracycline Repressor, domain 2"/>
    <property type="match status" value="1"/>
</dbReference>
<feature type="DNA-binding region" description="H-T-H motif" evidence="4">
    <location>
        <begin position="34"/>
        <end position="53"/>
    </location>
</feature>
<evidence type="ECO:0000259" key="5">
    <source>
        <dbReference type="PROSITE" id="PS50977"/>
    </source>
</evidence>
<evidence type="ECO:0000313" key="7">
    <source>
        <dbReference type="Proteomes" id="UP000185192"/>
    </source>
</evidence>
<evidence type="ECO:0000256" key="1">
    <source>
        <dbReference type="ARBA" id="ARBA00023015"/>
    </source>
</evidence>
<evidence type="ECO:0000256" key="4">
    <source>
        <dbReference type="PROSITE-ProRule" id="PRU00335"/>
    </source>
</evidence>
<keyword evidence="1" id="KW-0805">Transcription regulation</keyword>
<dbReference type="Gene3D" id="1.10.10.60">
    <property type="entry name" value="Homeodomain-like"/>
    <property type="match status" value="1"/>
</dbReference>